<keyword evidence="3" id="KW-1185">Reference proteome</keyword>
<name>A0AAD3NSR2_CRYJA</name>
<proteinExistence type="predicted"/>
<organism evidence="1 3">
    <name type="scientific">Cryptomeria japonica</name>
    <name type="common">Japanese cedar</name>
    <name type="synonym">Cupressus japonica</name>
    <dbReference type="NCBI Taxonomy" id="3369"/>
    <lineage>
        <taxon>Eukaryota</taxon>
        <taxon>Viridiplantae</taxon>
        <taxon>Streptophyta</taxon>
        <taxon>Embryophyta</taxon>
        <taxon>Tracheophyta</taxon>
        <taxon>Spermatophyta</taxon>
        <taxon>Pinopsida</taxon>
        <taxon>Pinidae</taxon>
        <taxon>Conifers II</taxon>
        <taxon>Cupressales</taxon>
        <taxon>Cupressaceae</taxon>
        <taxon>Cryptomeria</taxon>
    </lineage>
</organism>
<dbReference type="AlphaFoldDB" id="A0AAD3NSR2"/>
<dbReference type="EMBL" id="BSEH01000581">
    <property type="protein sequence ID" value="GLJ58881.1"/>
    <property type="molecule type" value="Genomic_DNA"/>
</dbReference>
<evidence type="ECO:0000313" key="3">
    <source>
        <dbReference type="Proteomes" id="UP001234787"/>
    </source>
</evidence>
<evidence type="ECO:0000313" key="1">
    <source>
        <dbReference type="EMBL" id="GLJ58232.1"/>
    </source>
</evidence>
<dbReference type="Proteomes" id="UP001234787">
    <property type="component" value="Unassembled WGS sequence"/>
</dbReference>
<evidence type="ECO:0000313" key="2">
    <source>
        <dbReference type="EMBL" id="GLJ58881.1"/>
    </source>
</evidence>
<reference evidence="1" key="1">
    <citation type="submission" date="2022-12" db="EMBL/GenBank/DDBJ databases">
        <title>Chromosome-Level Genome Assembly of Japanese Cedar (Cryptomeriajaponica D. Don).</title>
        <authorList>
            <person name="Fujino T."/>
            <person name="Yamaguchi K."/>
            <person name="Yokoyama T."/>
            <person name="Hamanaka T."/>
            <person name="Harazono Y."/>
            <person name="Kamada H."/>
            <person name="Kobayashi W."/>
            <person name="Ujino-Ihara T."/>
            <person name="Uchiyama K."/>
            <person name="Matsumoto A."/>
            <person name="Izuno A."/>
            <person name="Tsumura Y."/>
            <person name="Toyoda A."/>
            <person name="Shigenobu S."/>
            <person name="Moriguchi Y."/>
            <person name="Ueno S."/>
            <person name="Kasahara M."/>
        </authorList>
    </citation>
    <scope>NUCLEOTIDE SEQUENCE</scope>
</reference>
<comment type="caution">
    <text evidence="1">The sequence shown here is derived from an EMBL/GenBank/DDBJ whole genome shotgun (WGS) entry which is preliminary data.</text>
</comment>
<accession>A0AAD3NSR2</accession>
<protein>
    <submittedName>
        <fullName evidence="1">Uncharacterized protein</fullName>
    </submittedName>
</protein>
<gene>
    <name evidence="1" type="ORF">SUGI_1424470</name>
    <name evidence="2" type="ORF">SUGI_1481820</name>
</gene>
<dbReference type="EMBL" id="BSEH01000306">
    <property type="protein sequence ID" value="GLJ58232.1"/>
    <property type="molecule type" value="Genomic_DNA"/>
</dbReference>
<sequence>MQAHPPPQLILWGGKKWNGVIPGSPSGKPEATKVEVLLNPRPSGRKSTYTILGGMVKYLTNATGGTGPADTFIKCTGIPVGWEGKSHLKWKGRPLHVDRTFQEMVRLFRGGRPTPP</sequence>